<evidence type="ECO:0000313" key="4">
    <source>
        <dbReference type="Proteomes" id="UP000264702"/>
    </source>
</evidence>
<evidence type="ECO:0000256" key="1">
    <source>
        <dbReference type="SAM" id="MobiDB-lite"/>
    </source>
</evidence>
<feature type="compositionally biased region" description="Polar residues" evidence="1">
    <location>
        <begin position="32"/>
        <end position="41"/>
    </location>
</feature>
<proteinExistence type="predicted"/>
<evidence type="ECO:0000256" key="2">
    <source>
        <dbReference type="SAM" id="SignalP"/>
    </source>
</evidence>
<dbReference type="EMBL" id="QVQT01000004">
    <property type="protein sequence ID" value="RFU16268.1"/>
    <property type="molecule type" value="Genomic_DNA"/>
</dbReference>
<protein>
    <recommendedName>
        <fullName evidence="5">TrbI/VirB10 family protein</fullName>
    </recommendedName>
</protein>
<dbReference type="RefSeq" id="WP_117300449.1">
    <property type="nucleotide sequence ID" value="NZ_QVQT02000004.1"/>
</dbReference>
<keyword evidence="2" id="KW-0732">Signal</keyword>
<keyword evidence="4" id="KW-1185">Reference proteome</keyword>
<organism evidence="3 4">
    <name type="scientific">Paracidobacterium acidisoli</name>
    <dbReference type="NCBI Taxonomy" id="2303751"/>
    <lineage>
        <taxon>Bacteria</taxon>
        <taxon>Pseudomonadati</taxon>
        <taxon>Acidobacteriota</taxon>
        <taxon>Terriglobia</taxon>
        <taxon>Terriglobales</taxon>
        <taxon>Acidobacteriaceae</taxon>
        <taxon>Paracidobacterium</taxon>
    </lineage>
</organism>
<evidence type="ECO:0000313" key="3">
    <source>
        <dbReference type="EMBL" id="RFU16268.1"/>
    </source>
</evidence>
<sequence>MLKKAAGWSVTVAMMAILLAAGCGRHAGHTAASEQPSTPAQSTPASGLPAASPPASTSQPSQPANGQSANSAAPVAAPAGNAPYTPPLQQRDAGQKPSPVAAGVVVPDETELSIRLDQHISVKTSQAGDKFSGTIVHPIVVNGLTAIPAGSQAEGVVLRSHRRGHFKGRSILQLTLTGLDVNGRHYQIDTRSLMRTKKGKGRRTAAFIGGGSGLGMLIGGVATGGVGLVVGGLSGAGAGTLGAAFTGNRDINLPAESIVRFRLSQPIQLQ</sequence>
<comment type="caution">
    <text evidence="3">The sequence shown here is derived from an EMBL/GenBank/DDBJ whole genome shotgun (WGS) entry which is preliminary data.</text>
</comment>
<name>A0A372IN13_9BACT</name>
<feature type="compositionally biased region" description="Low complexity" evidence="1">
    <location>
        <begin position="42"/>
        <end position="83"/>
    </location>
</feature>
<feature type="chain" id="PRO_5016845136" description="TrbI/VirB10 family protein" evidence="2">
    <location>
        <begin position="21"/>
        <end position="270"/>
    </location>
</feature>
<gene>
    <name evidence="3" type="ORF">D0Y96_12780</name>
</gene>
<feature type="signal peptide" evidence="2">
    <location>
        <begin position="1"/>
        <end position="20"/>
    </location>
</feature>
<reference evidence="3 4" key="1">
    <citation type="submission" date="2018-08" db="EMBL/GenBank/DDBJ databases">
        <title>Acidipila sp. 4G-K13, an acidobacterium isolated from forest soil.</title>
        <authorList>
            <person name="Gao Z.-H."/>
            <person name="Qiu L.-H."/>
        </authorList>
    </citation>
    <scope>NUCLEOTIDE SEQUENCE [LARGE SCALE GENOMIC DNA]</scope>
    <source>
        <strain evidence="3 4">4G-K13</strain>
    </source>
</reference>
<evidence type="ECO:0008006" key="5">
    <source>
        <dbReference type="Google" id="ProtNLM"/>
    </source>
</evidence>
<dbReference type="PROSITE" id="PS51257">
    <property type="entry name" value="PROKAR_LIPOPROTEIN"/>
    <property type="match status" value="1"/>
</dbReference>
<dbReference type="AlphaFoldDB" id="A0A372IN13"/>
<dbReference type="Proteomes" id="UP000264702">
    <property type="component" value="Unassembled WGS sequence"/>
</dbReference>
<feature type="region of interest" description="Disordered" evidence="1">
    <location>
        <begin position="28"/>
        <end position="101"/>
    </location>
</feature>
<accession>A0A372IN13</accession>
<dbReference type="OrthoDB" id="118089at2"/>